<feature type="signal peptide" evidence="2">
    <location>
        <begin position="1"/>
        <end position="24"/>
    </location>
</feature>
<dbReference type="InterPro" id="IPR042186">
    <property type="entry name" value="FimD_plug_dom"/>
</dbReference>
<gene>
    <name evidence="3" type="ORF">H6G05_20670</name>
</gene>
<sequence length="862" mass="94211">MSFASQTFLAVISLILLIPRAALAQKIAPDPPEDALFEQVFKRPQSPQGNQRLTVSWSIDGQFKGRIPILLEANNRSKIRINSTILLDNLKEVARPEVLDKLQAGLDKEKNIAIDLLRENGLKAIFDDRKLQLFIEVPPAQRKVNVLSSQSGDPDAANAILPSRFSGYLTVRGGEKFVFANTGNSSNSGRQPLNLNFDTAINWNGWVLEGNLSFVERASPEWKRGNFRIVHDDIDRAVTYAIGDLGVPTVGYQLSKPLLGLSIARNYSLQPYLITRPVSQYEFFLENPSTVEVFVNGKLLQTLELKAGQQDIRNLTLSSGVNDVQLEITDNVGRVQRLDFSNAIASSLLAPNAQQFAYIFGFPSITSSNGTSYDFTSPTIFAAYRQGINNTLSMGGYLQADLRQQIIGIEGALATTLGNISWDMALSNAEQLGIGLAARLGYEFIKSGETNPLDQSFGFTLEHRSANFLSSNLSSNSSSNSSNNLSSNSSSSMKMTNPSRLDFTANYRQKLFWEITSGLNFRCQLGRDRPDSYQIGLNLNKSLGNGFSISLNLSELGDGIKPKEQKILIGVTWSGTVPQTQQTLQAAMDITNKDAPTTRASWTNSSPNLEGIGMAVDIARNPSNDSLTGKLNYRGYRGEFSLSQNALLNRNGQTTNTTQLDFGTSLVFADGYWGISRPVTGSFVLVTSHPTLQGRVIGLNPNAIGGNAAQIEEISPAVLPDLSPYQVSKIRIAAQNLPVGYDLGQTNYAILPTYKSGTAIRIGTDATIFLRGTLRNNKDEPLSQLSGEFISLSDPKWTPLQIFTNKAGKFVLKGIKPGRYELKMFNDPPAIFSIDIPEGKTGVYDLGAVRSLSDRAPILNGK</sequence>
<evidence type="ECO:0000313" key="3">
    <source>
        <dbReference type="EMBL" id="MBD2319246.1"/>
    </source>
</evidence>
<comment type="caution">
    <text evidence="3">The sequence shown here is derived from an EMBL/GenBank/DDBJ whole genome shotgun (WGS) entry which is preliminary data.</text>
</comment>
<name>A0ABR8CHL0_9CYAN</name>
<organism evidence="3 4">
    <name type="scientific">Phormidium tenue FACHB-1050</name>
    <dbReference type="NCBI Taxonomy" id="2692857"/>
    <lineage>
        <taxon>Bacteria</taxon>
        <taxon>Bacillati</taxon>
        <taxon>Cyanobacteriota</taxon>
        <taxon>Cyanophyceae</taxon>
        <taxon>Oscillatoriophycideae</taxon>
        <taxon>Oscillatoriales</taxon>
        <taxon>Oscillatoriaceae</taxon>
        <taxon>Phormidium</taxon>
    </lineage>
</organism>
<dbReference type="Gene3D" id="2.60.40.2610">
    <property type="entry name" value="Outer membrane usher protein FimD, plug domain"/>
    <property type="match status" value="1"/>
</dbReference>
<dbReference type="Gene3D" id="2.60.40.3110">
    <property type="match status" value="1"/>
</dbReference>
<dbReference type="Pfam" id="PF00577">
    <property type="entry name" value="Usher"/>
    <property type="match status" value="1"/>
</dbReference>
<keyword evidence="4" id="KW-1185">Reference proteome</keyword>
<feature type="compositionally biased region" description="Low complexity" evidence="1">
    <location>
        <begin position="471"/>
        <end position="492"/>
    </location>
</feature>
<feature type="chain" id="PRO_5045442475" evidence="2">
    <location>
        <begin position="25"/>
        <end position="862"/>
    </location>
</feature>
<dbReference type="InterPro" id="IPR000015">
    <property type="entry name" value="Fimb_usher"/>
</dbReference>
<dbReference type="RefSeq" id="WP_190581020.1">
    <property type="nucleotide sequence ID" value="NZ_CAWPQU010000040.1"/>
</dbReference>
<evidence type="ECO:0000313" key="4">
    <source>
        <dbReference type="Proteomes" id="UP000618445"/>
    </source>
</evidence>
<reference evidence="3 4" key="1">
    <citation type="journal article" date="2020" name="ISME J.">
        <title>Comparative genomics reveals insights into cyanobacterial evolution and habitat adaptation.</title>
        <authorList>
            <person name="Chen M.Y."/>
            <person name="Teng W.K."/>
            <person name="Zhao L."/>
            <person name="Hu C.X."/>
            <person name="Zhou Y.K."/>
            <person name="Han B.P."/>
            <person name="Song L.R."/>
            <person name="Shu W.S."/>
        </authorList>
    </citation>
    <scope>NUCLEOTIDE SEQUENCE [LARGE SCALE GENOMIC DNA]</scope>
    <source>
        <strain evidence="3 4">FACHB-1050</strain>
    </source>
</reference>
<keyword evidence="2" id="KW-0732">Signal</keyword>
<accession>A0ABR8CHL0</accession>
<dbReference type="Proteomes" id="UP000618445">
    <property type="component" value="Unassembled WGS sequence"/>
</dbReference>
<feature type="region of interest" description="Disordered" evidence="1">
    <location>
        <begin position="471"/>
        <end position="495"/>
    </location>
</feature>
<proteinExistence type="predicted"/>
<protein>
    <submittedName>
        <fullName evidence="3">Fimbrial biogenesis outer membrane usher protein</fullName>
    </submittedName>
</protein>
<dbReference type="PANTHER" id="PTHR30451:SF5">
    <property type="entry name" value="SLR0019 PROTEIN"/>
    <property type="match status" value="1"/>
</dbReference>
<evidence type="ECO:0000256" key="1">
    <source>
        <dbReference type="SAM" id="MobiDB-lite"/>
    </source>
</evidence>
<dbReference type="EMBL" id="JACJQY010000045">
    <property type="protein sequence ID" value="MBD2319246.1"/>
    <property type="molecule type" value="Genomic_DNA"/>
</dbReference>
<dbReference type="PANTHER" id="PTHR30451">
    <property type="entry name" value="OUTER MEMBRANE USHER PROTEIN"/>
    <property type="match status" value="1"/>
</dbReference>
<evidence type="ECO:0000256" key="2">
    <source>
        <dbReference type="SAM" id="SignalP"/>
    </source>
</evidence>